<comment type="caution">
    <text evidence="3">The sequence shown here is derived from an EMBL/GenBank/DDBJ whole genome shotgun (WGS) entry which is preliminary data.</text>
</comment>
<dbReference type="InterPro" id="IPR036397">
    <property type="entry name" value="RNaseH_sf"/>
</dbReference>
<name>A0A5D3D5S1_CUCMM</name>
<feature type="region of interest" description="Disordered" evidence="1">
    <location>
        <begin position="242"/>
        <end position="296"/>
    </location>
</feature>
<dbReference type="EMBL" id="SSTD01007443">
    <property type="protein sequence ID" value="TYK18908.1"/>
    <property type="molecule type" value="Genomic_DNA"/>
</dbReference>
<dbReference type="GO" id="GO:0003676">
    <property type="term" value="F:nucleic acid binding"/>
    <property type="evidence" value="ECO:0007669"/>
    <property type="project" value="InterPro"/>
</dbReference>
<dbReference type="PROSITE" id="PS50994">
    <property type="entry name" value="INTEGRASE"/>
    <property type="match status" value="1"/>
</dbReference>
<dbReference type="AlphaFoldDB" id="A0A5D3D5S1"/>
<gene>
    <name evidence="3" type="ORF">E5676_scaffold204G001220</name>
</gene>
<dbReference type="Proteomes" id="UP000321947">
    <property type="component" value="Unassembled WGS sequence"/>
</dbReference>
<dbReference type="PANTHER" id="PTHR42648:SF21">
    <property type="entry name" value="CYSTEINE-RICH RLK (RECEPTOR-LIKE PROTEIN KINASE) 8"/>
    <property type="match status" value="1"/>
</dbReference>
<dbReference type="InterPro" id="IPR001584">
    <property type="entry name" value="Integrase_cat-core"/>
</dbReference>
<dbReference type="PANTHER" id="PTHR42648">
    <property type="entry name" value="TRANSPOSASE, PUTATIVE-RELATED"/>
    <property type="match status" value="1"/>
</dbReference>
<proteinExistence type="predicted"/>
<dbReference type="InterPro" id="IPR012337">
    <property type="entry name" value="RNaseH-like_sf"/>
</dbReference>
<dbReference type="InterPro" id="IPR039537">
    <property type="entry name" value="Retrotran_Ty1/copia-like"/>
</dbReference>
<organism evidence="3 4">
    <name type="scientific">Cucumis melo var. makuwa</name>
    <name type="common">Oriental melon</name>
    <dbReference type="NCBI Taxonomy" id="1194695"/>
    <lineage>
        <taxon>Eukaryota</taxon>
        <taxon>Viridiplantae</taxon>
        <taxon>Streptophyta</taxon>
        <taxon>Embryophyta</taxon>
        <taxon>Tracheophyta</taxon>
        <taxon>Spermatophyta</taxon>
        <taxon>Magnoliopsida</taxon>
        <taxon>eudicotyledons</taxon>
        <taxon>Gunneridae</taxon>
        <taxon>Pentapetalae</taxon>
        <taxon>rosids</taxon>
        <taxon>fabids</taxon>
        <taxon>Cucurbitales</taxon>
        <taxon>Cucurbitaceae</taxon>
        <taxon>Benincaseae</taxon>
        <taxon>Cucumis</taxon>
    </lineage>
</organism>
<reference evidence="3 4" key="1">
    <citation type="submission" date="2019-08" db="EMBL/GenBank/DDBJ databases">
        <title>Draft genome sequences of two oriental melons (Cucumis melo L. var makuwa).</title>
        <authorList>
            <person name="Kwon S.-Y."/>
        </authorList>
    </citation>
    <scope>NUCLEOTIDE SEQUENCE [LARGE SCALE GENOMIC DNA]</scope>
    <source>
        <strain evidence="4">cv. Chang Bougi</strain>
        <tissue evidence="3">Leaf</tissue>
    </source>
</reference>
<dbReference type="SUPFAM" id="SSF53098">
    <property type="entry name" value="Ribonuclease H-like"/>
    <property type="match status" value="1"/>
</dbReference>
<accession>A0A5D3D5S1</accession>
<dbReference type="Gene3D" id="3.30.420.10">
    <property type="entry name" value="Ribonuclease H-like superfamily/Ribonuclease H"/>
    <property type="match status" value="1"/>
</dbReference>
<sequence>MWENHRTIEFKRQPVGQHEREYVTTVEKLNTSNLSAINYIEEVHHLDKIQRELVVIKLQRYLCGELKEVLSAASLLRQFSLPTSMTGISIADGVKGNAIRKGNIDLSEASKLKNDQNVCRIKIGHENEFENQYYTNFCQSEGLFHEFSAPMTPQQNGVVERKNWTLQEMERVMIHAKSLPIHFWGKAVNTACHIHNRIALYLGTTVTNYQLWKGRKPNIKYFHMFGSKCYILYDIEYHQKWDSKSDEGSGNSSKTSTSDKSDKVQGSPDMNPIDMSDQTHDTHSPTSERCFPVDPSGAAINNVENANYWHLQHM</sequence>
<dbReference type="GO" id="GO:0015074">
    <property type="term" value="P:DNA integration"/>
    <property type="evidence" value="ECO:0007669"/>
    <property type="project" value="InterPro"/>
</dbReference>
<feature type="domain" description="Integrase catalytic" evidence="2">
    <location>
        <begin position="128"/>
        <end position="216"/>
    </location>
</feature>
<evidence type="ECO:0000256" key="1">
    <source>
        <dbReference type="SAM" id="MobiDB-lite"/>
    </source>
</evidence>
<evidence type="ECO:0000259" key="2">
    <source>
        <dbReference type="PROSITE" id="PS50994"/>
    </source>
</evidence>
<evidence type="ECO:0000313" key="4">
    <source>
        <dbReference type="Proteomes" id="UP000321947"/>
    </source>
</evidence>
<evidence type="ECO:0000313" key="3">
    <source>
        <dbReference type="EMBL" id="TYK18908.1"/>
    </source>
</evidence>
<protein>
    <submittedName>
        <fullName evidence="3">Gag-pol polyprotein</fullName>
    </submittedName>
</protein>